<proteinExistence type="predicted"/>
<organism evidence="2 3">
    <name type="scientific">Heligmosomoides polygyrus</name>
    <name type="common">Parasitic roundworm</name>
    <dbReference type="NCBI Taxonomy" id="6339"/>
    <lineage>
        <taxon>Eukaryota</taxon>
        <taxon>Metazoa</taxon>
        <taxon>Ecdysozoa</taxon>
        <taxon>Nematoda</taxon>
        <taxon>Chromadorea</taxon>
        <taxon>Rhabditida</taxon>
        <taxon>Rhabditina</taxon>
        <taxon>Rhabditomorpha</taxon>
        <taxon>Strongyloidea</taxon>
        <taxon>Heligmosomidae</taxon>
        <taxon>Heligmosomoides</taxon>
    </lineage>
</organism>
<evidence type="ECO:0000313" key="2">
    <source>
        <dbReference type="Proteomes" id="UP000050761"/>
    </source>
</evidence>
<protein>
    <submittedName>
        <fullName evidence="1 3">Uncharacterized protein</fullName>
    </submittedName>
</protein>
<evidence type="ECO:0000313" key="1">
    <source>
        <dbReference type="EMBL" id="VDO27349.1"/>
    </source>
</evidence>
<dbReference type="Proteomes" id="UP000050761">
    <property type="component" value="Unassembled WGS sequence"/>
</dbReference>
<reference evidence="1 2" key="1">
    <citation type="submission" date="2018-11" db="EMBL/GenBank/DDBJ databases">
        <authorList>
            <consortium name="Pathogen Informatics"/>
        </authorList>
    </citation>
    <scope>NUCLEOTIDE SEQUENCE [LARGE SCALE GENOMIC DNA]</scope>
</reference>
<name>A0A183F940_HELPZ</name>
<dbReference type="EMBL" id="UZAH01004524">
    <property type="protein sequence ID" value="VDO27349.1"/>
    <property type="molecule type" value="Genomic_DNA"/>
</dbReference>
<accession>A0A3P7U744</accession>
<evidence type="ECO:0000313" key="3">
    <source>
        <dbReference type="WBParaSite" id="HPBE_0000268201-mRNA-1"/>
    </source>
</evidence>
<gene>
    <name evidence="1" type="ORF">HPBE_LOCUS2683</name>
</gene>
<accession>A0A183F940</accession>
<keyword evidence="2" id="KW-1185">Reference proteome</keyword>
<dbReference type="WBParaSite" id="HPBE_0000268201-mRNA-1">
    <property type="protein sequence ID" value="HPBE_0000268201-mRNA-1"/>
    <property type="gene ID" value="HPBE_0000268201"/>
</dbReference>
<reference evidence="3" key="2">
    <citation type="submission" date="2019-09" db="UniProtKB">
        <authorList>
            <consortium name="WormBaseParasite"/>
        </authorList>
    </citation>
    <scope>IDENTIFICATION</scope>
</reference>
<dbReference type="AlphaFoldDB" id="A0A183F940"/>
<sequence length="88" mass="9831">MLGEYGTPWGTMEEDASAQTQNSSYCPPLVHLYSLITFLVSTSNCIVEADDSDTETDTPSQLDSPQLYKLPMEEVIEEDVDVMEMECD</sequence>